<dbReference type="KEGG" id="mbd:MEBOL_000114"/>
<evidence type="ECO:0000313" key="3">
    <source>
        <dbReference type="Proteomes" id="UP000217289"/>
    </source>
</evidence>
<dbReference type="Proteomes" id="UP000217289">
    <property type="component" value="Chromosome"/>
</dbReference>
<sequence>MKIEGRPEAVPTRSAPGKGRFQEQVRKGTPELAKRPPPGGTGARTIPTTVRSAPGVRALASALQVPSHGAFASAEHLGQVRRGATAEAHRLSDARGEAHQTHRERVLHRLSDLIAHELSREPGVGPPTVRDTPAARGPETPPPLVPAELAQALAGPRPEGPTVGTRASEASGLSEPRVQATLELIEKIDLFVKSQRPALAMRLGGALDATVEVERTGTREVALRIQGRRGPLAPGELTRIREALASRGLSLSALSNT</sequence>
<dbReference type="OrthoDB" id="5382573at2"/>
<feature type="compositionally biased region" description="Basic and acidic residues" evidence="1">
    <location>
        <begin position="87"/>
        <end position="102"/>
    </location>
</feature>
<proteinExistence type="predicted"/>
<feature type="region of interest" description="Disordered" evidence="1">
    <location>
        <begin position="81"/>
        <end position="102"/>
    </location>
</feature>
<organism evidence="2 3">
    <name type="scientific">Melittangium boletus DSM 14713</name>
    <dbReference type="NCBI Taxonomy" id="1294270"/>
    <lineage>
        <taxon>Bacteria</taxon>
        <taxon>Pseudomonadati</taxon>
        <taxon>Myxococcota</taxon>
        <taxon>Myxococcia</taxon>
        <taxon>Myxococcales</taxon>
        <taxon>Cystobacterineae</taxon>
        <taxon>Archangiaceae</taxon>
        <taxon>Melittangium</taxon>
    </lineage>
</organism>
<dbReference type="AlphaFoldDB" id="A0A250I690"/>
<feature type="region of interest" description="Disordered" evidence="1">
    <location>
        <begin position="1"/>
        <end position="48"/>
    </location>
</feature>
<dbReference type="EMBL" id="CP022163">
    <property type="protein sequence ID" value="ATB26681.1"/>
    <property type="molecule type" value="Genomic_DNA"/>
</dbReference>
<gene>
    <name evidence="2" type="ORF">MEBOL_000114</name>
</gene>
<name>A0A250I690_9BACT</name>
<protein>
    <submittedName>
        <fullName evidence="2">Uncharacterized protein</fullName>
    </submittedName>
</protein>
<accession>A0A250I690</accession>
<reference evidence="2 3" key="1">
    <citation type="submission" date="2017-06" db="EMBL/GenBank/DDBJ databases">
        <authorList>
            <person name="Kim H.J."/>
            <person name="Triplett B.A."/>
        </authorList>
    </citation>
    <scope>NUCLEOTIDE SEQUENCE [LARGE SCALE GENOMIC DNA]</scope>
    <source>
        <strain evidence="2 3">DSM 14713</strain>
    </source>
</reference>
<keyword evidence="3" id="KW-1185">Reference proteome</keyword>
<evidence type="ECO:0000256" key="1">
    <source>
        <dbReference type="SAM" id="MobiDB-lite"/>
    </source>
</evidence>
<evidence type="ECO:0000313" key="2">
    <source>
        <dbReference type="EMBL" id="ATB26681.1"/>
    </source>
</evidence>
<dbReference type="RefSeq" id="WP_095975589.1">
    <property type="nucleotide sequence ID" value="NZ_CP022163.1"/>
</dbReference>
<feature type="compositionally biased region" description="Basic and acidic residues" evidence="1">
    <location>
        <begin position="20"/>
        <end position="34"/>
    </location>
</feature>
<feature type="region of interest" description="Disordered" evidence="1">
    <location>
        <begin position="119"/>
        <end position="174"/>
    </location>
</feature>